<reference evidence="1" key="1">
    <citation type="submission" date="2023-04" db="EMBL/GenBank/DDBJ databases">
        <title>Candida boidinii NBRC 1967.</title>
        <authorList>
            <person name="Ichikawa N."/>
            <person name="Sato H."/>
            <person name="Tonouchi N."/>
        </authorList>
    </citation>
    <scope>NUCLEOTIDE SEQUENCE</scope>
    <source>
        <strain evidence="1">NBRC 1967</strain>
    </source>
</reference>
<comment type="caution">
    <text evidence="1">The sequence shown here is derived from an EMBL/GenBank/DDBJ whole genome shotgun (WGS) entry which is preliminary data.</text>
</comment>
<accession>A0ACB5TZ65</accession>
<organism evidence="1 2">
    <name type="scientific">Candida boidinii</name>
    <name type="common">Yeast</name>
    <dbReference type="NCBI Taxonomy" id="5477"/>
    <lineage>
        <taxon>Eukaryota</taxon>
        <taxon>Fungi</taxon>
        <taxon>Dikarya</taxon>
        <taxon>Ascomycota</taxon>
        <taxon>Saccharomycotina</taxon>
        <taxon>Pichiomycetes</taxon>
        <taxon>Pichiales</taxon>
        <taxon>Pichiaceae</taxon>
        <taxon>Ogataea</taxon>
        <taxon>Ogataea/Candida clade</taxon>
    </lineage>
</organism>
<dbReference type="Proteomes" id="UP001165101">
    <property type="component" value="Unassembled WGS sequence"/>
</dbReference>
<proteinExistence type="predicted"/>
<evidence type="ECO:0000313" key="2">
    <source>
        <dbReference type="Proteomes" id="UP001165101"/>
    </source>
</evidence>
<gene>
    <name evidence="1" type="ORF">Cboi01_000470400</name>
</gene>
<name>A0ACB5TZ65_CANBO</name>
<dbReference type="EMBL" id="BSXV01003173">
    <property type="protein sequence ID" value="GME97730.1"/>
    <property type="molecule type" value="Genomic_DNA"/>
</dbReference>
<sequence length="121" mass="13563">MLYELAAIARVADPLLVHKEAKELALTIGKLVIRNKGVVREVVALGDRPLPKIMRKANEPHFNGSHFVMLFDCSSAVQREILRSLKNDPRVIRSYLLKVDDHKSYSVGSSITRAIEALKTN</sequence>
<keyword evidence="2" id="KW-1185">Reference proteome</keyword>
<protein>
    <submittedName>
        <fullName evidence="1">Unnamed protein product</fullName>
    </submittedName>
</protein>
<evidence type="ECO:0000313" key="1">
    <source>
        <dbReference type="EMBL" id="GME97730.1"/>
    </source>
</evidence>